<dbReference type="InterPro" id="IPR019328">
    <property type="entry name" value="PIGH-H_dom"/>
</dbReference>
<evidence type="ECO:0000256" key="1">
    <source>
        <dbReference type="ARBA" id="ARBA00004687"/>
    </source>
</evidence>
<dbReference type="InParanoid" id="A0A139WE54"/>
<comment type="pathway">
    <text evidence="1">Glycolipid biosynthesis; glycosylphosphatidylinositol-anchor biosynthesis.</text>
</comment>
<dbReference type="EMBL" id="KQ971354">
    <property type="protein sequence ID" value="KYB26258.1"/>
    <property type="molecule type" value="Genomic_DNA"/>
</dbReference>
<keyword evidence="6" id="KW-1185">Reference proteome</keyword>
<evidence type="ECO:0000313" key="6">
    <source>
        <dbReference type="Proteomes" id="UP000007266"/>
    </source>
</evidence>
<keyword evidence="5" id="KW-0808">Transferase</keyword>
<dbReference type="InterPro" id="IPR044215">
    <property type="entry name" value="PIG-H"/>
</dbReference>
<reference evidence="5 6" key="1">
    <citation type="journal article" date="2008" name="Nature">
        <title>The genome of the model beetle and pest Tribolium castaneum.</title>
        <authorList>
            <consortium name="Tribolium Genome Sequencing Consortium"/>
            <person name="Richards S."/>
            <person name="Gibbs R.A."/>
            <person name="Weinstock G.M."/>
            <person name="Brown S.J."/>
            <person name="Denell R."/>
            <person name="Beeman R.W."/>
            <person name="Gibbs R."/>
            <person name="Beeman R.W."/>
            <person name="Brown S.J."/>
            <person name="Bucher G."/>
            <person name="Friedrich M."/>
            <person name="Grimmelikhuijzen C.J."/>
            <person name="Klingler M."/>
            <person name="Lorenzen M."/>
            <person name="Richards S."/>
            <person name="Roth S."/>
            <person name="Schroder R."/>
            <person name="Tautz D."/>
            <person name="Zdobnov E.M."/>
            <person name="Muzny D."/>
            <person name="Gibbs R.A."/>
            <person name="Weinstock G.M."/>
            <person name="Attaway T."/>
            <person name="Bell S."/>
            <person name="Buhay C.J."/>
            <person name="Chandrabose M.N."/>
            <person name="Chavez D."/>
            <person name="Clerk-Blankenburg K.P."/>
            <person name="Cree A."/>
            <person name="Dao M."/>
            <person name="Davis C."/>
            <person name="Chacko J."/>
            <person name="Dinh H."/>
            <person name="Dugan-Rocha S."/>
            <person name="Fowler G."/>
            <person name="Garner T.T."/>
            <person name="Garnes J."/>
            <person name="Gnirke A."/>
            <person name="Hawes A."/>
            <person name="Hernandez J."/>
            <person name="Hines S."/>
            <person name="Holder M."/>
            <person name="Hume J."/>
            <person name="Jhangiani S.N."/>
            <person name="Joshi V."/>
            <person name="Khan Z.M."/>
            <person name="Jackson L."/>
            <person name="Kovar C."/>
            <person name="Kowis A."/>
            <person name="Lee S."/>
            <person name="Lewis L.R."/>
            <person name="Margolis J."/>
            <person name="Morgan M."/>
            <person name="Nazareth L.V."/>
            <person name="Nguyen N."/>
            <person name="Okwuonu G."/>
            <person name="Parker D."/>
            <person name="Richards S."/>
            <person name="Ruiz S.J."/>
            <person name="Santibanez J."/>
            <person name="Savard J."/>
            <person name="Scherer S.E."/>
            <person name="Schneider B."/>
            <person name="Sodergren E."/>
            <person name="Tautz D."/>
            <person name="Vattahil S."/>
            <person name="Villasana D."/>
            <person name="White C.S."/>
            <person name="Wright R."/>
            <person name="Park Y."/>
            <person name="Beeman R.W."/>
            <person name="Lord J."/>
            <person name="Oppert B."/>
            <person name="Lorenzen M."/>
            <person name="Brown S."/>
            <person name="Wang L."/>
            <person name="Savard J."/>
            <person name="Tautz D."/>
            <person name="Richards S."/>
            <person name="Weinstock G."/>
            <person name="Gibbs R.A."/>
            <person name="Liu Y."/>
            <person name="Worley K."/>
            <person name="Weinstock G."/>
            <person name="Elsik C.G."/>
            <person name="Reese J.T."/>
            <person name="Elhaik E."/>
            <person name="Landan G."/>
            <person name="Graur D."/>
            <person name="Arensburger P."/>
            <person name="Atkinson P."/>
            <person name="Beeman R.W."/>
            <person name="Beidler J."/>
            <person name="Brown S.J."/>
            <person name="Demuth J.P."/>
            <person name="Drury D.W."/>
            <person name="Du Y.Z."/>
            <person name="Fujiwara H."/>
            <person name="Lorenzen M."/>
            <person name="Maselli V."/>
            <person name="Osanai M."/>
            <person name="Park Y."/>
            <person name="Robertson H.M."/>
            <person name="Tu Z."/>
            <person name="Wang J.J."/>
            <person name="Wang S."/>
            <person name="Richards S."/>
            <person name="Song H."/>
            <person name="Zhang L."/>
            <person name="Sodergren E."/>
            <person name="Werner D."/>
            <person name="Stanke M."/>
            <person name="Morgenstern B."/>
            <person name="Solovyev V."/>
            <person name="Kosarev P."/>
            <person name="Brown G."/>
            <person name="Chen H.C."/>
            <person name="Ermolaeva O."/>
            <person name="Hlavina W."/>
            <person name="Kapustin Y."/>
            <person name="Kiryutin B."/>
            <person name="Kitts P."/>
            <person name="Maglott D."/>
            <person name="Pruitt K."/>
            <person name="Sapojnikov V."/>
            <person name="Souvorov A."/>
            <person name="Mackey A.J."/>
            <person name="Waterhouse R.M."/>
            <person name="Wyder S."/>
            <person name="Zdobnov E.M."/>
            <person name="Zdobnov E.M."/>
            <person name="Wyder S."/>
            <person name="Kriventseva E.V."/>
            <person name="Kadowaki T."/>
            <person name="Bork P."/>
            <person name="Aranda M."/>
            <person name="Bao R."/>
            <person name="Beermann A."/>
            <person name="Berns N."/>
            <person name="Bolognesi R."/>
            <person name="Bonneton F."/>
            <person name="Bopp D."/>
            <person name="Brown S.J."/>
            <person name="Bucher G."/>
            <person name="Butts T."/>
            <person name="Chaumot A."/>
            <person name="Denell R.E."/>
            <person name="Ferrier D.E."/>
            <person name="Friedrich M."/>
            <person name="Gordon C.M."/>
            <person name="Jindra M."/>
            <person name="Klingler M."/>
            <person name="Lan Q."/>
            <person name="Lattorff H.M."/>
            <person name="Laudet V."/>
            <person name="von Levetsow C."/>
            <person name="Liu Z."/>
            <person name="Lutz R."/>
            <person name="Lynch J.A."/>
            <person name="da Fonseca R.N."/>
            <person name="Posnien N."/>
            <person name="Reuter R."/>
            <person name="Roth S."/>
            <person name="Savard J."/>
            <person name="Schinko J.B."/>
            <person name="Schmitt C."/>
            <person name="Schoppmeier M."/>
            <person name="Schroder R."/>
            <person name="Shippy T.D."/>
            <person name="Simonnet F."/>
            <person name="Marques-Souza H."/>
            <person name="Tautz D."/>
            <person name="Tomoyasu Y."/>
            <person name="Trauner J."/>
            <person name="Van der Zee M."/>
            <person name="Vervoort M."/>
            <person name="Wittkopp N."/>
            <person name="Wimmer E.A."/>
            <person name="Yang X."/>
            <person name="Jones A.K."/>
            <person name="Sattelle D.B."/>
            <person name="Ebert P.R."/>
            <person name="Nelson D."/>
            <person name="Scott J.G."/>
            <person name="Beeman R.W."/>
            <person name="Muthukrishnan S."/>
            <person name="Kramer K.J."/>
            <person name="Arakane Y."/>
            <person name="Beeman R.W."/>
            <person name="Zhu Q."/>
            <person name="Hogenkamp D."/>
            <person name="Dixit R."/>
            <person name="Oppert B."/>
            <person name="Jiang H."/>
            <person name="Zou Z."/>
            <person name="Marshall J."/>
            <person name="Elpidina E."/>
            <person name="Vinokurov K."/>
            <person name="Oppert C."/>
            <person name="Zou Z."/>
            <person name="Evans J."/>
            <person name="Lu Z."/>
            <person name="Zhao P."/>
            <person name="Sumathipala N."/>
            <person name="Altincicek B."/>
            <person name="Vilcinskas A."/>
            <person name="Williams M."/>
            <person name="Hultmark D."/>
            <person name="Hetru C."/>
            <person name="Jiang H."/>
            <person name="Grimmelikhuijzen C.J."/>
            <person name="Hauser F."/>
            <person name="Cazzamali G."/>
            <person name="Williamson M."/>
            <person name="Park Y."/>
            <person name="Li B."/>
            <person name="Tanaka Y."/>
            <person name="Predel R."/>
            <person name="Neupert S."/>
            <person name="Schachtner J."/>
            <person name="Verleyen P."/>
            <person name="Raible F."/>
            <person name="Bork P."/>
            <person name="Friedrich M."/>
            <person name="Walden K.K."/>
            <person name="Robertson H.M."/>
            <person name="Angeli S."/>
            <person name="Foret S."/>
            <person name="Bucher G."/>
            <person name="Schuetz S."/>
            <person name="Maleszka R."/>
            <person name="Wimmer E.A."/>
            <person name="Beeman R.W."/>
            <person name="Lorenzen M."/>
            <person name="Tomoyasu Y."/>
            <person name="Miller S.C."/>
            <person name="Grossmann D."/>
            <person name="Bucher G."/>
        </authorList>
    </citation>
    <scope>NUCLEOTIDE SEQUENCE [LARGE SCALE GENOMIC DNA]</scope>
    <source>
        <strain evidence="5 6">Georgia GA2</strain>
    </source>
</reference>
<dbReference type="GO" id="GO:0016757">
    <property type="term" value="F:glycosyltransferase activity"/>
    <property type="evidence" value="ECO:0007669"/>
    <property type="project" value="UniProtKB-KW"/>
</dbReference>
<dbReference type="UniPathway" id="UPA00196"/>
<keyword evidence="3" id="KW-0812">Transmembrane</keyword>
<accession>A0A139WE54</accession>
<dbReference type="STRING" id="7070.A0A139WE54"/>
<evidence type="ECO:0000313" key="5">
    <source>
        <dbReference type="EMBL" id="KYB26258.1"/>
    </source>
</evidence>
<gene>
    <name evidence="5" type="primary">AUGUSTUS-3.0.2_33686</name>
    <name evidence="5" type="ORF">TcasGA2_TC033686</name>
</gene>
<protein>
    <submittedName>
        <fullName evidence="5">Phosphatidylinositol N-acetylglucosaminyltransferase subunit H-like Protein</fullName>
    </submittedName>
</protein>
<dbReference type="AlphaFoldDB" id="A0A139WE54"/>
<evidence type="ECO:0000256" key="3">
    <source>
        <dbReference type="SAM" id="Phobius"/>
    </source>
</evidence>
<keyword evidence="5" id="KW-0328">Glycosyltransferase</keyword>
<dbReference type="GO" id="GO:0006506">
    <property type="term" value="P:GPI anchor biosynthetic process"/>
    <property type="evidence" value="ECO:0000318"/>
    <property type="project" value="GO_Central"/>
</dbReference>
<reference evidence="5 6" key="2">
    <citation type="journal article" date="2010" name="Nucleic Acids Res.">
        <title>BeetleBase in 2010: revisions to provide comprehensive genomic information for Tribolium castaneum.</title>
        <authorList>
            <person name="Kim H.S."/>
            <person name="Murphy T."/>
            <person name="Xia J."/>
            <person name="Caragea D."/>
            <person name="Park Y."/>
            <person name="Beeman R.W."/>
            <person name="Lorenzen M.D."/>
            <person name="Butcher S."/>
            <person name="Manak J.R."/>
            <person name="Brown S.J."/>
        </authorList>
    </citation>
    <scope>GENOME REANNOTATION</scope>
    <source>
        <strain evidence="5 6">Georgia GA2</strain>
    </source>
</reference>
<evidence type="ECO:0000259" key="4">
    <source>
        <dbReference type="Pfam" id="PF10181"/>
    </source>
</evidence>
<dbReference type="Pfam" id="PF10181">
    <property type="entry name" value="PIG-H"/>
    <property type="match status" value="1"/>
</dbReference>
<feature type="transmembrane region" description="Helical" evidence="3">
    <location>
        <begin position="62"/>
        <end position="83"/>
    </location>
</feature>
<dbReference type="GO" id="GO:0000506">
    <property type="term" value="C:glycosylphosphatidylinositol-N-acetylglucosaminyltransferase (GPI-GnT) complex"/>
    <property type="evidence" value="ECO:0000318"/>
    <property type="project" value="GO_Central"/>
</dbReference>
<sequence length="171" mass="19296">MFTSKNLSGIETVLKVDKQGKSVIITLEQKVSSLVYKGAVYVIGAVLALVAVYLFLVRNVDVIKYLTAIFLIILSYQFLGVVYEESLVMVHSLGYQVTSKSLVGQTDLFIPWNQVQSIFINEVIVRHKVIHLLTILTKEKGKEKLIPLFLDLQPRLKHLEIICKHLKSPSS</sequence>
<name>A0A139WE54_TRICA</name>
<dbReference type="Proteomes" id="UP000007266">
    <property type="component" value="Linkage group 7"/>
</dbReference>
<dbReference type="PANTHER" id="PTHR15231:SF1">
    <property type="entry name" value="PHOSPHATIDYLINOSITOL N-ACETYLGLUCOSAMINYLTRANSFERASE SUBUNIT H"/>
    <property type="match status" value="1"/>
</dbReference>
<feature type="domain" description="Phosphatidylinositol N-acetylglucosaminyltransferase subunit H conserved" evidence="4">
    <location>
        <begin position="86"/>
        <end position="149"/>
    </location>
</feature>
<organism evidence="5 6">
    <name type="scientific">Tribolium castaneum</name>
    <name type="common">Red flour beetle</name>
    <dbReference type="NCBI Taxonomy" id="7070"/>
    <lineage>
        <taxon>Eukaryota</taxon>
        <taxon>Metazoa</taxon>
        <taxon>Ecdysozoa</taxon>
        <taxon>Arthropoda</taxon>
        <taxon>Hexapoda</taxon>
        <taxon>Insecta</taxon>
        <taxon>Pterygota</taxon>
        <taxon>Neoptera</taxon>
        <taxon>Endopterygota</taxon>
        <taxon>Coleoptera</taxon>
        <taxon>Polyphaga</taxon>
        <taxon>Cucujiformia</taxon>
        <taxon>Tenebrionidae</taxon>
        <taxon>Tenebrionidae incertae sedis</taxon>
        <taxon>Tribolium</taxon>
    </lineage>
</organism>
<keyword evidence="3" id="KW-0472">Membrane</keyword>
<comment type="similarity">
    <text evidence="2">Belongs to the PIGH family.</text>
</comment>
<evidence type="ECO:0000256" key="2">
    <source>
        <dbReference type="ARBA" id="ARBA00009610"/>
    </source>
</evidence>
<keyword evidence="3" id="KW-1133">Transmembrane helix</keyword>
<feature type="transmembrane region" description="Helical" evidence="3">
    <location>
        <begin position="34"/>
        <end position="56"/>
    </location>
</feature>
<dbReference type="PANTHER" id="PTHR15231">
    <property type="entry name" value="PHOSPHATIDYLINOSITOL N-ACETYLGLUCOSAMINYLTRANSFERASE SUBUNIT H"/>
    <property type="match status" value="1"/>
</dbReference>
<proteinExistence type="inferred from homology"/>